<proteinExistence type="predicted"/>
<dbReference type="EMBL" id="JGZQ01000009">
    <property type="protein sequence ID" value="KFI96056.1"/>
    <property type="molecule type" value="Genomic_DNA"/>
</dbReference>
<comment type="caution">
    <text evidence="1">The sequence shown here is derived from an EMBL/GenBank/DDBJ whole genome shotgun (WGS) entry which is preliminary data.</text>
</comment>
<protein>
    <submittedName>
        <fullName evidence="1">Anhydro-N-acetylmuramyl-tripeptide amidase</fullName>
    </submittedName>
</protein>
<accession>A0A087DKK6</accession>
<name>A0A087DKK6_BIFAD</name>
<gene>
    <name evidence="1" type="ORF">BSTER_1768</name>
</gene>
<sequence length="42" mass="4919">MLSTKKTKTPDHYPCGHMRGPGWHDWRACLTHQGIEETEWPV</sequence>
<organism evidence="1 2">
    <name type="scientific">Bifidobacterium adolescentis JCM 15918</name>
    <dbReference type="NCBI Taxonomy" id="1437612"/>
    <lineage>
        <taxon>Bacteria</taxon>
        <taxon>Bacillati</taxon>
        <taxon>Actinomycetota</taxon>
        <taxon>Actinomycetes</taxon>
        <taxon>Bifidobacteriales</taxon>
        <taxon>Bifidobacteriaceae</taxon>
        <taxon>Bifidobacterium</taxon>
    </lineage>
</organism>
<evidence type="ECO:0000313" key="1">
    <source>
        <dbReference type="EMBL" id="KFI96056.1"/>
    </source>
</evidence>
<reference evidence="1 2" key="1">
    <citation type="submission" date="2014-03" db="EMBL/GenBank/DDBJ databases">
        <title>Genomics of Bifidobacteria.</title>
        <authorList>
            <person name="Ventura M."/>
            <person name="Milani C."/>
            <person name="Lugli G.A."/>
        </authorList>
    </citation>
    <scope>NUCLEOTIDE SEQUENCE [LARGE SCALE GENOMIC DNA]</scope>
    <source>
        <strain evidence="2">JCM 15918</strain>
    </source>
</reference>
<dbReference type="RefSeq" id="WP_033500113.1">
    <property type="nucleotide sequence ID" value="NZ_JDUX01000010.1"/>
</dbReference>
<dbReference type="Proteomes" id="UP000029091">
    <property type="component" value="Unassembled WGS sequence"/>
</dbReference>
<evidence type="ECO:0000313" key="2">
    <source>
        <dbReference type="Proteomes" id="UP000029091"/>
    </source>
</evidence>
<dbReference type="AlphaFoldDB" id="A0A087DKK6"/>